<dbReference type="EMBL" id="MBEV02000010">
    <property type="protein sequence ID" value="MUP06849.1"/>
    <property type="molecule type" value="Genomic_DNA"/>
</dbReference>
<sequence length="345" mass="36221">MKQLDGKLLLTGFLAGVTAIFLVLAANAQPSFSSVFYAASALPVMIVGLRWGNVPAIVAIVTAAFAGALAVSPLFACAMAVFTLLPAGWISHLANLARPASEIGGPDKLLAWYPLSDILMHLCGLVCIGVIFLGVMIGYDAELVGNMIDALMQSLNDRDPTVAATMGSTVGIKSTMLLTLPIVQGGMWVIMLFAAYYMASRIVAASGNALRPREDIPSALRMNRNAPFIFLAGIVACFIGGVPALIGATVCGTFGAGFLLGGFASLHQRTRGKEWRVPALILTYMAAFLVFPAFFIVILGLIDTRRTVALTPPRTTGKPDADGKPDAGNKPDSDSKSDDGNTPET</sequence>
<keyword evidence="2" id="KW-0472">Membrane</keyword>
<feature type="transmembrane region" description="Helical" evidence="2">
    <location>
        <begin position="228"/>
        <end position="261"/>
    </location>
</feature>
<name>A0ABD6GHG4_AGRVI</name>
<accession>A0ABD6GHG4</accession>
<feature type="transmembrane region" description="Helical" evidence="2">
    <location>
        <begin position="59"/>
        <end position="85"/>
    </location>
</feature>
<comment type="caution">
    <text evidence="3">The sequence shown here is derived from an EMBL/GenBank/DDBJ whole genome shotgun (WGS) entry which is preliminary data.</text>
</comment>
<feature type="transmembrane region" description="Helical" evidence="2">
    <location>
        <begin position="35"/>
        <end position="52"/>
    </location>
</feature>
<keyword evidence="2" id="KW-0812">Transmembrane</keyword>
<feature type="compositionally biased region" description="Basic and acidic residues" evidence="1">
    <location>
        <begin position="317"/>
        <end position="339"/>
    </location>
</feature>
<dbReference type="Proteomes" id="UP000175993">
    <property type="component" value="Unassembled WGS sequence"/>
</dbReference>
<proteinExistence type="predicted"/>
<organism evidence="3 4">
    <name type="scientific">Agrobacterium vitis</name>
    <name type="common">Rhizobium vitis</name>
    <dbReference type="NCBI Taxonomy" id="373"/>
    <lineage>
        <taxon>Bacteria</taxon>
        <taxon>Pseudomonadati</taxon>
        <taxon>Pseudomonadota</taxon>
        <taxon>Alphaproteobacteria</taxon>
        <taxon>Hyphomicrobiales</taxon>
        <taxon>Rhizobiaceae</taxon>
        <taxon>Rhizobium/Agrobacterium group</taxon>
        <taxon>Agrobacterium</taxon>
    </lineage>
</organism>
<feature type="transmembrane region" description="Helical" evidence="2">
    <location>
        <begin position="281"/>
        <end position="302"/>
    </location>
</feature>
<dbReference type="RefSeq" id="WP_070167388.1">
    <property type="nucleotide sequence ID" value="NZ_CP118259.1"/>
</dbReference>
<evidence type="ECO:0000256" key="2">
    <source>
        <dbReference type="SAM" id="Phobius"/>
    </source>
</evidence>
<keyword evidence="2" id="KW-1133">Transmembrane helix</keyword>
<evidence type="ECO:0000313" key="4">
    <source>
        <dbReference type="Proteomes" id="UP000175993"/>
    </source>
</evidence>
<protein>
    <submittedName>
        <fullName evidence="3">DUF2232 domain-containing protein</fullName>
    </submittedName>
</protein>
<evidence type="ECO:0000313" key="3">
    <source>
        <dbReference type="EMBL" id="MUP06849.1"/>
    </source>
</evidence>
<gene>
    <name evidence="3" type="ORF">BBI04_018800</name>
</gene>
<feature type="transmembrane region" description="Helical" evidence="2">
    <location>
        <begin position="186"/>
        <end position="207"/>
    </location>
</feature>
<feature type="transmembrane region" description="Helical" evidence="2">
    <location>
        <begin position="160"/>
        <end position="180"/>
    </location>
</feature>
<dbReference type="Pfam" id="PF09991">
    <property type="entry name" value="DUF2232"/>
    <property type="match status" value="1"/>
</dbReference>
<dbReference type="InterPro" id="IPR018710">
    <property type="entry name" value="DUF2232"/>
</dbReference>
<reference evidence="3 4" key="1">
    <citation type="submission" date="2019-11" db="EMBL/GenBank/DDBJ databases">
        <title>Whole-genome sequencing of Allorhizobium vitis.</title>
        <authorList>
            <person name="Gan H.M."/>
            <person name="Savka M.A."/>
        </authorList>
    </citation>
    <scope>NUCLEOTIDE SEQUENCE [LARGE SCALE GENOMIC DNA]</scope>
    <source>
        <strain evidence="3 4">AB4</strain>
    </source>
</reference>
<evidence type="ECO:0000256" key="1">
    <source>
        <dbReference type="SAM" id="MobiDB-lite"/>
    </source>
</evidence>
<feature type="region of interest" description="Disordered" evidence="1">
    <location>
        <begin position="310"/>
        <end position="345"/>
    </location>
</feature>
<feature type="transmembrane region" description="Helical" evidence="2">
    <location>
        <begin position="118"/>
        <end position="139"/>
    </location>
</feature>
<dbReference type="AlphaFoldDB" id="A0ABD6GHG4"/>